<feature type="transmembrane region" description="Helical" evidence="13">
    <location>
        <begin position="130"/>
        <end position="151"/>
    </location>
</feature>
<comment type="cofactor">
    <cofactor evidence="1">
        <name>Zn(2+)</name>
        <dbReference type="ChEBI" id="CHEBI:29105"/>
    </cofactor>
</comment>
<evidence type="ECO:0000256" key="8">
    <source>
        <dbReference type="ARBA" id="ARBA00022801"/>
    </source>
</evidence>
<evidence type="ECO:0000256" key="11">
    <source>
        <dbReference type="ARBA" id="ARBA00023049"/>
    </source>
</evidence>
<keyword evidence="7" id="KW-0479">Metal-binding</keyword>
<evidence type="ECO:0000256" key="2">
    <source>
        <dbReference type="ARBA" id="ARBA00004651"/>
    </source>
</evidence>
<dbReference type="KEGG" id="pace:A6070_05215"/>
<protein>
    <submittedName>
        <fullName evidence="15">Peptidase</fullName>
    </submittedName>
</protein>
<accession>A0A1L3GHV1</accession>
<dbReference type="InterPro" id="IPR044537">
    <property type="entry name" value="Rip2-like"/>
</dbReference>
<keyword evidence="10 13" id="KW-1133">Transmembrane helix</keyword>
<feature type="transmembrane region" description="Helical" evidence="13">
    <location>
        <begin position="172"/>
        <end position="191"/>
    </location>
</feature>
<keyword evidence="9" id="KW-0862">Zinc</keyword>
<dbReference type="OrthoDB" id="9800627at2"/>
<dbReference type="PANTHER" id="PTHR35864:SF1">
    <property type="entry name" value="ZINC METALLOPROTEASE YWHC-RELATED"/>
    <property type="match status" value="1"/>
</dbReference>
<evidence type="ECO:0000256" key="10">
    <source>
        <dbReference type="ARBA" id="ARBA00022989"/>
    </source>
</evidence>
<proteinExistence type="inferred from homology"/>
<evidence type="ECO:0000256" key="13">
    <source>
        <dbReference type="SAM" id="Phobius"/>
    </source>
</evidence>
<gene>
    <name evidence="15" type="ORF">A7E75_11205</name>
</gene>
<evidence type="ECO:0000256" key="3">
    <source>
        <dbReference type="ARBA" id="ARBA00007931"/>
    </source>
</evidence>
<organism evidence="15 16">
    <name type="scientific">Syntrophotalea acetylenica</name>
    <name type="common">Pelobacter acetylenicus</name>
    <dbReference type="NCBI Taxonomy" id="29542"/>
    <lineage>
        <taxon>Bacteria</taxon>
        <taxon>Pseudomonadati</taxon>
        <taxon>Thermodesulfobacteriota</taxon>
        <taxon>Desulfuromonadia</taxon>
        <taxon>Desulfuromonadales</taxon>
        <taxon>Syntrophotaleaceae</taxon>
        <taxon>Syntrophotalea</taxon>
    </lineage>
</organism>
<dbReference type="RefSeq" id="WP_072287365.1">
    <property type="nucleotide sequence ID" value="NZ_CP015455.1"/>
</dbReference>
<evidence type="ECO:0000259" key="14">
    <source>
        <dbReference type="Pfam" id="PF02163"/>
    </source>
</evidence>
<dbReference type="Pfam" id="PF02163">
    <property type="entry name" value="Peptidase_M50"/>
    <property type="match status" value="1"/>
</dbReference>
<dbReference type="InterPro" id="IPR052348">
    <property type="entry name" value="Metallopeptidase_M50B"/>
</dbReference>
<comment type="subcellular location">
    <subcellularLocation>
        <location evidence="2">Cell membrane</location>
        <topology evidence="2">Multi-pass membrane protein</topology>
    </subcellularLocation>
</comment>
<keyword evidence="6 13" id="KW-0812">Transmembrane</keyword>
<keyword evidence="11" id="KW-0482">Metalloprotease</keyword>
<keyword evidence="5" id="KW-0645">Protease</keyword>
<comment type="similarity">
    <text evidence="3">Belongs to the peptidase M50B family.</text>
</comment>
<evidence type="ECO:0000256" key="9">
    <source>
        <dbReference type="ARBA" id="ARBA00022833"/>
    </source>
</evidence>
<dbReference type="Proteomes" id="UP000182264">
    <property type="component" value="Chromosome"/>
</dbReference>
<feature type="transmembrane region" description="Helical" evidence="13">
    <location>
        <begin position="51"/>
        <end position="68"/>
    </location>
</feature>
<dbReference type="GO" id="GO:0005886">
    <property type="term" value="C:plasma membrane"/>
    <property type="evidence" value="ECO:0007669"/>
    <property type="project" value="UniProtKB-SubCell"/>
</dbReference>
<dbReference type="PANTHER" id="PTHR35864">
    <property type="entry name" value="ZINC METALLOPROTEASE MJ0611-RELATED"/>
    <property type="match status" value="1"/>
</dbReference>
<dbReference type="GO" id="GO:0006508">
    <property type="term" value="P:proteolysis"/>
    <property type="evidence" value="ECO:0007669"/>
    <property type="project" value="UniProtKB-KW"/>
</dbReference>
<feature type="domain" description="Peptidase M50" evidence="14">
    <location>
        <begin position="17"/>
        <end position="186"/>
    </location>
</feature>
<evidence type="ECO:0000256" key="12">
    <source>
        <dbReference type="ARBA" id="ARBA00023136"/>
    </source>
</evidence>
<keyword evidence="8" id="KW-0378">Hydrolase</keyword>
<evidence type="ECO:0000256" key="6">
    <source>
        <dbReference type="ARBA" id="ARBA00022692"/>
    </source>
</evidence>
<evidence type="ECO:0000256" key="1">
    <source>
        <dbReference type="ARBA" id="ARBA00001947"/>
    </source>
</evidence>
<feature type="transmembrane region" description="Helical" evidence="13">
    <location>
        <begin position="88"/>
        <end position="110"/>
    </location>
</feature>
<reference evidence="15 16" key="1">
    <citation type="journal article" date="2017" name="Genome Announc.">
        <title>Complete Genome Sequences of Two Acetylene-Fermenting Pelobacter acetylenicus Strains.</title>
        <authorList>
            <person name="Sutton J.M."/>
            <person name="Baesman S.M."/>
            <person name="Fierst J.L."/>
            <person name="Poret-Peterson A.T."/>
            <person name="Oremland R.S."/>
            <person name="Dunlap D.S."/>
            <person name="Akob D.M."/>
        </authorList>
    </citation>
    <scope>NUCLEOTIDE SEQUENCE [LARGE SCALE GENOMIC DNA]</scope>
    <source>
        <strain evidence="15 16">DSM 3247</strain>
    </source>
</reference>
<keyword evidence="12 13" id="KW-0472">Membrane</keyword>
<dbReference type="GO" id="GO:0008237">
    <property type="term" value="F:metallopeptidase activity"/>
    <property type="evidence" value="ECO:0007669"/>
    <property type="project" value="UniProtKB-KW"/>
</dbReference>
<dbReference type="CDD" id="cd06158">
    <property type="entry name" value="S2P-M50_like_1"/>
    <property type="match status" value="1"/>
</dbReference>
<keyword evidence="16" id="KW-1185">Reference proteome</keyword>
<keyword evidence="4" id="KW-1003">Cell membrane</keyword>
<evidence type="ECO:0000256" key="5">
    <source>
        <dbReference type="ARBA" id="ARBA00022670"/>
    </source>
</evidence>
<name>A0A1L3GHV1_SYNAC</name>
<dbReference type="AlphaFoldDB" id="A0A1L3GHV1"/>
<evidence type="ECO:0000313" key="15">
    <source>
        <dbReference type="EMBL" id="APG25524.1"/>
    </source>
</evidence>
<evidence type="ECO:0000256" key="7">
    <source>
        <dbReference type="ARBA" id="ARBA00022723"/>
    </source>
</evidence>
<dbReference type="InterPro" id="IPR008915">
    <property type="entry name" value="Peptidase_M50"/>
</dbReference>
<evidence type="ECO:0000256" key="4">
    <source>
        <dbReference type="ARBA" id="ARBA00022475"/>
    </source>
</evidence>
<evidence type="ECO:0000313" key="16">
    <source>
        <dbReference type="Proteomes" id="UP000182264"/>
    </source>
</evidence>
<dbReference type="STRING" id="29542.A6070_05215"/>
<feature type="transmembrane region" description="Helical" evidence="13">
    <location>
        <begin position="197"/>
        <end position="217"/>
    </location>
</feature>
<sequence length="227" mass="24603">MEIIFQKLSIILVPGLLAITLHEVAHGWVADRLGDPTARLLGRLTLNPFKHLDPVGTLLLFFIGFGWARPVPVNPGNLPNPRRNMLWVALGGPTANLGLALFSALLLRGLGRMPTNGTGMSALAMLLEPLTLMVAFSVYINLVLMIINLVPVPPLDGGRVLAGLLPERAAAAMARLEPFGFFVVIILFFFSPLAERVLWPSVGFLTALLTGPQLVLVQKVFAILFRS</sequence>
<dbReference type="EMBL" id="CP015518">
    <property type="protein sequence ID" value="APG25524.1"/>
    <property type="molecule type" value="Genomic_DNA"/>
</dbReference>
<dbReference type="GO" id="GO:0046872">
    <property type="term" value="F:metal ion binding"/>
    <property type="evidence" value="ECO:0007669"/>
    <property type="project" value="UniProtKB-KW"/>
</dbReference>